<dbReference type="GO" id="GO:0003779">
    <property type="term" value="F:actin binding"/>
    <property type="evidence" value="ECO:0007669"/>
    <property type="project" value="UniProtKB-KW"/>
</dbReference>
<comment type="caution">
    <text evidence="6">The sequence shown here is derived from an EMBL/GenBank/DDBJ whole genome shotgun (WGS) entry which is preliminary data.</text>
</comment>
<dbReference type="Gene3D" id="2.120.10.80">
    <property type="entry name" value="Kelch-type beta propeller"/>
    <property type="match status" value="2"/>
</dbReference>
<keyword evidence="7" id="KW-1185">Reference proteome</keyword>
<dbReference type="Pfam" id="PF01344">
    <property type="entry name" value="Kelch_1"/>
    <property type="match status" value="6"/>
</dbReference>
<dbReference type="InterPro" id="IPR000210">
    <property type="entry name" value="BTB/POZ_dom"/>
</dbReference>
<name>A0A8S4EJ69_PLUXY</name>
<sequence length="913" mass="101312">MRTEFRDIRLQALLNNERNVESMETEDLHERKVPALPGLDAKLEGDHSGGSNDIGDMTFCMGNYIADAMKMMFMMRSHHMLTDVILEVGNELFHVHKVVLAAASPYFKAMFTGGLKECEMSRVRLQGVCPSAMGWLVYFMYTGKVRITELTVCQLLPAATMFQISNVIEACCAFLERQLDPANALGIANFAEQHGCADLKMKVNQFIERHFTQVCQEEEFLQLTPAELISLIRKDELNVREETEVYNAVLNWVKYDEDRRHPRMEHILQAVRCQYLTPSFLREQMTTCAVLKKVPACREYLARIFKDLTLHKKPVISERRPNTPRIIYVAGGYLRHSIDALEAFSLDDKCWSKLPRLTVPRSGLGAAFLKKLGVTHKKPLLRERRHNTLASCAWRRLPAAQHRRAGGVQPGRPVLEQAAAKLGLTHKKAVLRERRHNTLASCAWRRLPAAQHRRAGGVQPGRPVLEQAAAVSRAALGPRRRIPQGKPSSNSTVLGFLIYTGYLCRRQQFNAPVGISCYVFLIVCKISIGGLSGLFYAVGGRNNSPGSSYDSDWVDVFNPATEHWRPCSPMSTPRNRVGVAVMDGLLYAVGGSAGSEYHKSVECYDPKLDTWTLVAPMQTARLGVGVAVVNRLLYAVGGFDGARRLNSVECYHPENNCWSSVKPMTTARSGADGGEPAALRRGRVRRRAAAQLRRVLPSGEQLLVQCEADDDGQEWRCQCVRYTVGVAVVNRLLYAVGGFDGARRLNSVECYYPENNCWSSVKPMTTARSGAGVAALSQYIYVVGGYDGSQQLASVERYDTERDEWTSCAPVRVARSALSLTVLNHKLYAMGGYDGTSFLDIVEVYDTCADAWTEGVPLLSGRSGHATAVCHHAPPEPDRHSVTSSSQGGASSWSNDDVPMANNIIGTLSHNRL</sequence>
<organism evidence="6 7">
    <name type="scientific">Plutella xylostella</name>
    <name type="common">Diamondback moth</name>
    <name type="synonym">Plutella maculipennis</name>
    <dbReference type="NCBI Taxonomy" id="51655"/>
    <lineage>
        <taxon>Eukaryota</taxon>
        <taxon>Metazoa</taxon>
        <taxon>Ecdysozoa</taxon>
        <taxon>Arthropoda</taxon>
        <taxon>Hexapoda</taxon>
        <taxon>Insecta</taxon>
        <taxon>Pterygota</taxon>
        <taxon>Neoptera</taxon>
        <taxon>Endopterygota</taxon>
        <taxon>Lepidoptera</taxon>
        <taxon>Glossata</taxon>
        <taxon>Ditrysia</taxon>
        <taxon>Yponomeutoidea</taxon>
        <taxon>Plutellidae</taxon>
        <taxon>Plutella</taxon>
    </lineage>
</organism>
<evidence type="ECO:0000259" key="5">
    <source>
        <dbReference type="PROSITE" id="PS50097"/>
    </source>
</evidence>
<evidence type="ECO:0000313" key="7">
    <source>
        <dbReference type="Proteomes" id="UP000653454"/>
    </source>
</evidence>
<keyword evidence="2" id="KW-0677">Repeat</keyword>
<dbReference type="InterPro" id="IPR011705">
    <property type="entry name" value="BACK"/>
</dbReference>
<dbReference type="EMBL" id="CAJHNJ030000017">
    <property type="protein sequence ID" value="CAG9115589.1"/>
    <property type="molecule type" value="Genomic_DNA"/>
</dbReference>
<feature type="domain" description="BTB" evidence="5">
    <location>
        <begin position="82"/>
        <end position="149"/>
    </location>
</feature>
<dbReference type="InterPro" id="IPR047098">
    <property type="entry name" value="KEAP1_BACK"/>
</dbReference>
<reference evidence="6" key="1">
    <citation type="submission" date="2020-11" db="EMBL/GenBank/DDBJ databases">
        <authorList>
            <person name="Whiteford S."/>
        </authorList>
    </citation>
    <scope>NUCLEOTIDE SEQUENCE</scope>
</reference>
<dbReference type="InterPro" id="IPR015915">
    <property type="entry name" value="Kelch-typ_b-propeller"/>
</dbReference>
<dbReference type="InterPro" id="IPR011333">
    <property type="entry name" value="SKP1/BTB/POZ_sf"/>
</dbReference>
<evidence type="ECO:0000256" key="4">
    <source>
        <dbReference type="SAM" id="MobiDB-lite"/>
    </source>
</evidence>
<dbReference type="InterPro" id="IPR006652">
    <property type="entry name" value="Kelch_1"/>
</dbReference>
<dbReference type="Gene3D" id="3.30.710.10">
    <property type="entry name" value="Potassium Channel Kv1.1, Chain A"/>
    <property type="match status" value="1"/>
</dbReference>
<dbReference type="SMART" id="SM00225">
    <property type="entry name" value="BTB"/>
    <property type="match status" value="1"/>
</dbReference>
<feature type="compositionally biased region" description="Low complexity" evidence="4">
    <location>
        <begin position="882"/>
        <end position="894"/>
    </location>
</feature>
<dbReference type="PANTHER" id="PTHR24412:SF401">
    <property type="entry name" value="FI11917P"/>
    <property type="match status" value="1"/>
</dbReference>
<dbReference type="Gene3D" id="1.25.40.420">
    <property type="match status" value="1"/>
</dbReference>
<dbReference type="AlphaFoldDB" id="A0A8S4EJ69"/>
<dbReference type="FunFam" id="1.25.40.420:FF:000001">
    <property type="entry name" value="Kelch-like family member 12"/>
    <property type="match status" value="1"/>
</dbReference>
<evidence type="ECO:0000256" key="2">
    <source>
        <dbReference type="ARBA" id="ARBA00022737"/>
    </source>
</evidence>
<gene>
    <name evidence="6" type="ORF">PLXY2_LOCUS5766</name>
</gene>
<dbReference type="SUPFAM" id="SSF54695">
    <property type="entry name" value="POZ domain"/>
    <property type="match status" value="1"/>
</dbReference>
<evidence type="ECO:0000313" key="6">
    <source>
        <dbReference type="EMBL" id="CAG9115589.1"/>
    </source>
</evidence>
<dbReference type="CDD" id="cd18458">
    <property type="entry name" value="BACK_KLHL19_KEAP1"/>
    <property type="match status" value="1"/>
</dbReference>
<keyword evidence="3" id="KW-0009">Actin-binding</keyword>
<dbReference type="SMART" id="SM00875">
    <property type="entry name" value="BACK"/>
    <property type="match status" value="1"/>
</dbReference>
<proteinExistence type="predicted"/>
<dbReference type="PROSITE" id="PS50097">
    <property type="entry name" value="BTB"/>
    <property type="match status" value="1"/>
</dbReference>
<evidence type="ECO:0000256" key="1">
    <source>
        <dbReference type="ARBA" id="ARBA00022441"/>
    </source>
</evidence>
<dbReference type="Pfam" id="PF07707">
    <property type="entry name" value="BACK"/>
    <property type="match status" value="1"/>
</dbReference>
<accession>A0A8S4EJ69</accession>
<dbReference type="Pfam" id="PF00651">
    <property type="entry name" value="BTB"/>
    <property type="match status" value="1"/>
</dbReference>
<evidence type="ECO:0000256" key="3">
    <source>
        <dbReference type="ARBA" id="ARBA00023203"/>
    </source>
</evidence>
<dbReference type="Proteomes" id="UP000653454">
    <property type="component" value="Unassembled WGS sequence"/>
</dbReference>
<dbReference type="SMART" id="SM00612">
    <property type="entry name" value="Kelch"/>
    <property type="match status" value="7"/>
</dbReference>
<feature type="region of interest" description="Disordered" evidence="4">
    <location>
        <begin position="869"/>
        <end position="898"/>
    </location>
</feature>
<dbReference type="PANTHER" id="PTHR24412">
    <property type="entry name" value="KELCH PROTEIN"/>
    <property type="match status" value="1"/>
</dbReference>
<keyword evidence="1" id="KW-0880">Kelch repeat</keyword>
<protein>
    <submittedName>
        <fullName evidence="6">(diamondback moth) hypothetical protein</fullName>
    </submittedName>
</protein>
<dbReference type="SUPFAM" id="SSF117281">
    <property type="entry name" value="Kelch motif"/>
    <property type="match status" value="2"/>
</dbReference>